<organism evidence="2 3">
    <name type="scientific">Robertkochia marina</name>
    <dbReference type="NCBI Taxonomy" id="1227945"/>
    <lineage>
        <taxon>Bacteria</taxon>
        <taxon>Pseudomonadati</taxon>
        <taxon>Bacteroidota</taxon>
        <taxon>Flavobacteriia</taxon>
        <taxon>Flavobacteriales</taxon>
        <taxon>Flavobacteriaceae</taxon>
        <taxon>Robertkochia</taxon>
    </lineage>
</organism>
<keyword evidence="1" id="KW-1133">Transmembrane helix</keyword>
<evidence type="ECO:0000256" key="1">
    <source>
        <dbReference type="SAM" id="Phobius"/>
    </source>
</evidence>
<feature type="transmembrane region" description="Helical" evidence="1">
    <location>
        <begin position="53"/>
        <end position="75"/>
    </location>
</feature>
<feature type="transmembrane region" description="Helical" evidence="1">
    <location>
        <begin position="152"/>
        <end position="172"/>
    </location>
</feature>
<dbReference type="Pfam" id="PF14329">
    <property type="entry name" value="DUF4386"/>
    <property type="match status" value="1"/>
</dbReference>
<name>A0A4S3M1K9_9FLAO</name>
<feature type="transmembrane region" description="Helical" evidence="1">
    <location>
        <begin position="87"/>
        <end position="112"/>
    </location>
</feature>
<protein>
    <submittedName>
        <fullName evidence="2">DUF4386 domain-containing protein</fullName>
    </submittedName>
</protein>
<gene>
    <name evidence="2" type="ORF">E7Z59_01245</name>
</gene>
<dbReference type="EMBL" id="SSMC01000001">
    <property type="protein sequence ID" value="THD68984.1"/>
    <property type="molecule type" value="Genomic_DNA"/>
</dbReference>
<dbReference type="Proteomes" id="UP000305939">
    <property type="component" value="Unassembled WGS sequence"/>
</dbReference>
<proteinExistence type="predicted"/>
<comment type="caution">
    <text evidence="2">The sequence shown here is derived from an EMBL/GenBank/DDBJ whole genome shotgun (WGS) entry which is preliminary data.</text>
</comment>
<feature type="transmembrane region" description="Helical" evidence="1">
    <location>
        <begin position="124"/>
        <end position="145"/>
    </location>
</feature>
<evidence type="ECO:0000313" key="3">
    <source>
        <dbReference type="Proteomes" id="UP000305939"/>
    </source>
</evidence>
<feature type="transmembrane region" description="Helical" evidence="1">
    <location>
        <begin position="12"/>
        <end position="33"/>
    </location>
</feature>
<sequence length="216" mass="24312">MDVTENRLSNRVLSLIAGWSYILIFLAAIYANFFMLESLKAYPLQTLEHHQVLVRSGIIAFLLTAVLDVVVAWTLNELFRSHSLTPLSTWLRIIHAVLMGGGVFALVMVFYVNTETEILYQVEMFNAIWLIGLFFFGFHLILLGIIMKSPRLIAGLLIVAGIMYIADTNAHFLMEDYDQYADTFLMLVAVPSVLGEMSLAVWLLVKGGRQIQPPNA</sequence>
<dbReference type="InterPro" id="IPR025495">
    <property type="entry name" value="DUF4386"/>
</dbReference>
<dbReference type="RefSeq" id="WP_136334474.1">
    <property type="nucleotide sequence ID" value="NZ_QXMP01000004.1"/>
</dbReference>
<reference evidence="2 3" key="1">
    <citation type="submission" date="2019-04" db="EMBL/GenBank/DDBJ databases">
        <title>Draft genome sequence of Robertkochia marina CC-AMO-30D.</title>
        <authorList>
            <person name="Hameed A."/>
            <person name="Lin S.-Y."/>
            <person name="Shahina M."/>
            <person name="Lai W.-A."/>
            <person name="Young C.-C."/>
        </authorList>
    </citation>
    <scope>NUCLEOTIDE SEQUENCE [LARGE SCALE GENOMIC DNA]</scope>
    <source>
        <strain evidence="2 3">CC-AMO-30D</strain>
    </source>
</reference>
<evidence type="ECO:0000313" key="2">
    <source>
        <dbReference type="EMBL" id="THD68984.1"/>
    </source>
</evidence>
<dbReference type="OrthoDB" id="7060422at2"/>
<feature type="transmembrane region" description="Helical" evidence="1">
    <location>
        <begin position="184"/>
        <end position="205"/>
    </location>
</feature>
<keyword evidence="3" id="KW-1185">Reference proteome</keyword>
<keyword evidence="1" id="KW-0472">Membrane</keyword>
<accession>A0A4S3M1K9</accession>
<dbReference type="AlphaFoldDB" id="A0A4S3M1K9"/>
<keyword evidence="1" id="KW-0812">Transmembrane</keyword>